<evidence type="ECO:0000313" key="5">
    <source>
        <dbReference type="EMBL" id="KAJ8363016.1"/>
    </source>
</evidence>
<proteinExistence type="predicted"/>
<evidence type="ECO:0000256" key="3">
    <source>
        <dbReference type="SAM" id="MobiDB-lite"/>
    </source>
</evidence>
<feature type="compositionally biased region" description="Polar residues" evidence="3">
    <location>
        <begin position="1"/>
        <end position="11"/>
    </location>
</feature>
<feature type="transmembrane region" description="Helical" evidence="4">
    <location>
        <begin position="253"/>
        <end position="275"/>
    </location>
</feature>
<dbReference type="AlphaFoldDB" id="A0A9Q1FNK1"/>
<keyword evidence="6" id="KW-1185">Reference proteome</keyword>
<organism evidence="5 6">
    <name type="scientific">Synaphobranchus kaupii</name>
    <name type="common">Kaup's arrowtooth eel</name>
    <dbReference type="NCBI Taxonomy" id="118154"/>
    <lineage>
        <taxon>Eukaryota</taxon>
        <taxon>Metazoa</taxon>
        <taxon>Chordata</taxon>
        <taxon>Craniata</taxon>
        <taxon>Vertebrata</taxon>
        <taxon>Euteleostomi</taxon>
        <taxon>Actinopterygii</taxon>
        <taxon>Neopterygii</taxon>
        <taxon>Teleostei</taxon>
        <taxon>Anguilliformes</taxon>
        <taxon>Synaphobranchidae</taxon>
        <taxon>Synaphobranchus</taxon>
    </lineage>
</organism>
<feature type="transmembrane region" description="Helical" evidence="4">
    <location>
        <begin position="224"/>
        <end position="246"/>
    </location>
</feature>
<evidence type="ECO:0000256" key="4">
    <source>
        <dbReference type="SAM" id="Phobius"/>
    </source>
</evidence>
<dbReference type="EMBL" id="JAINUF010000004">
    <property type="protein sequence ID" value="KAJ8363016.1"/>
    <property type="molecule type" value="Genomic_DNA"/>
</dbReference>
<evidence type="ECO:0000256" key="1">
    <source>
        <dbReference type="ARBA" id="ARBA00022741"/>
    </source>
</evidence>
<sequence length="283" mass="31586">MASPQHQQLLQHKTEASCDSSGDGAVSVRINNSHKPLKHLQPHQHGSRTPGEKPCKYSISSSCSSGESGLPRTAVTGLRSQRRVPQLFERSAGLWWNPRFDSSSLEKECRERCFPQTRRRFRYVLFYLAVAALLWGVYFGVNGGRCDPVSFLVPTAAFVLFCLLLFLFTFTRLYGRFYNQASLLLTVVTFALTLAPQTQKPRLPDPKLGVNLTLGDTSDWGAPPWVPCISPVGSFSLCMEVLLLLYSVLHVRLYASVLLGVLYSLLFEALGWRFLLPSSRGGQ</sequence>
<dbReference type="Proteomes" id="UP001152622">
    <property type="component" value="Chromosome 4"/>
</dbReference>
<dbReference type="GO" id="GO:0007189">
    <property type="term" value="P:adenylate cyclase-activating G protein-coupled receptor signaling pathway"/>
    <property type="evidence" value="ECO:0007669"/>
    <property type="project" value="TreeGrafter"/>
</dbReference>
<accession>A0A9Q1FNK1</accession>
<protein>
    <submittedName>
        <fullName evidence="5">Uncharacterized protein</fullName>
    </submittedName>
</protein>
<feature type="transmembrane region" description="Helical" evidence="4">
    <location>
        <begin position="151"/>
        <end position="170"/>
    </location>
</feature>
<evidence type="ECO:0000313" key="6">
    <source>
        <dbReference type="Proteomes" id="UP001152622"/>
    </source>
</evidence>
<dbReference type="OrthoDB" id="60033at2759"/>
<dbReference type="GO" id="GO:0005886">
    <property type="term" value="C:plasma membrane"/>
    <property type="evidence" value="ECO:0007669"/>
    <property type="project" value="TreeGrafter"/>
</dbReference>
<dbReference type="GO" id="GO:0004016">
    <property type="term" value="F:adenylate cyclase activity"/>
    <property type="evidence" value="ECO:0007669"/>
    <property type="project" value="TreeGrafter"/>
</dbReference>
<gene>
    <name evidence="5" type="ORF">SKAU_G00118470</name>
</gene>
<keyword evidence="2" id="KW-0456">Lyase</keyword>
<keyword evidence="1" id="KW-0547">Nucleotide-binding</keyword>
<keyword evidence="4" id="KW-1133">Transmembrane helix</keyword>
<keyword evidence="4" id="KW-0472">Membrane</keyword>
<feature type="compositionally biased region" description="Basic residues" evidence="3">
    <location>
        <begin position="35"/>
        <end position="46"/>
    </location>
</feature>
<name>A0A9Q1FNK1_SYNKA</name>
<dbReference type="PANTHER" id="PTHR45627">
    <property type="entry name" value="ADENYLATE CYCLASE TYPE 1"/>
    <property type="match status" value="1"/>
</dbReference>
<feature type="transmembrane region" description="Helical" evidence="4">
    <location>
        <begin position="121"/>
        <end position="139"/>
    </location>
</feature>
<feature type="transmembrane region" description="Helical" evidence="4">
    <location>
        <begin position="177"/>
        <end position="195"/>
    </location>
</feature>
<comment type="caution">
    <text evidence="5">The sequence shown here is derived from an EMBL/GenBank/DDBJ whole genome shotgun (WGS) entry which is preliminary data.</text>
</comment>
<reference evidence="5" key="1">
    <citation type="journal article" date="2023" name="Science">
        <title>Genome structures resolve the early diversification of teleost fishes.</title>
        <authorList>
            <person name="Parey E."/>
            <person name="Louis A."/>
            <person name="Montfort J."/>
            <person name="Bouchez O."/>
            <person name="Roques C."/>
            <person name="Iampietro C."/>
            <person name="Lluch J."/>
            <person name="Castinel A."/>
            <person name="Donnadieu C."/>
            <person name="Desvignes T."/>
            <person name="Floi Bucao C."/>
            <person name="Jouanno E."/>
            <person name="Wen M."/>
            <person name="Mejri S."/>
            <person name="Dirks R."/>
            <person name="Jansen H."/>
            <person name="Henkel C."/>
            <person name="Chen W.J."/>
            <person name="Zahm M."/>
            <person name="Cabau C."/>
            <person name="Klopp C."/>
            <person name="Thompson A.W."/>
            <person name="Robinson-Rechavi M."/>
            <person name="Braasch I."/>
            <person name="Lecointre G."/>
            <person name="Bobe J."/>
            <person name="Postlethwait J.H."/>
            <person name="Berthelot C."/>
            <person name="Roest Crollius H."/>
            <person name="Guiguen Y."/>
        </authorList>
    </citation>
    <scope>NUCLEOTIDE SEQUENCE</scope>
    <source>
        <strain evidence="5">WJC10195</strain>
    </source>
</reference>
<feature type="region of interest" description="Disordered" evidence="3">
    <location>
        <begin position="1"/>
        <end position="55"/>
    </location>
</feature>
<dbReference type="GO" id="GO:0000166">
    <property type="term" value="F:nucleotide binding"/>
    <property type="evidence" value="ECO:0007669"/>
    <property type="project" value="UniProtKB-KW"/>
</dbReference>
<keyword evidence="4" id="KW-0812">Transmembrane</keyword>
<dbReference type="PANTHER" id="PTHR45627:SF8">
    <property type="entry name" value="ADENYLATE CYCLASE TYPE 9"/>
    <property type="match status" value="1"/>
</dbReference>
<evidence type="ECO:0000256" key="2">
    <source>
        <dbReference type="ARBA" id="ARBA00023239"/>
    </source>
</evidence>